<comment type="similarity">
    <text evidence="2 5">Belongs to the glycosyl hydrolase 72 family.</text>
</comment>
<dbReference type="SUPFAM" id="SSF51445">
    <property type="entry name" value="(Trans)glycosidases"/>
    <property type="match status" value="1"/>
</dbReference>
<dbReference type="PANTHER" id="PTHR31468">
    <property type="entry name" value="1,3-BETA-GLUCANOSYLTRANSFERASE GAS1"/>
    <property type="match status" value="1"/>
</dbReference>
<evidence type="ECO:0000256" key="1">
    <source>
        <dbReference type="ARBA" id="ARBA00004609"/>
    </source>
</evidence>
<keyword evidence="5" id="KW-0472">Membrane</keyword>
<evidence type="ECO:0000256" key="4">
    <source>
        <dbReference type="ARBA" id="ARBA00023180"/>
    </source>
</evidence>
<dbReference type="GO" id="GO:0071970">
    <property type="term" value="P:fungal-type cell wall (1-&gt;3)-beta-D-glucan biosynthetic process"/>
    <property type="evidence" value="ECO:0007669"/>
    <property type="project" value="TreeGrafter"/>
</dbReference>
<evidence type="ECO:0000313" key="7">
    <source>
        <dbReference type="EMBL" id="CAF9928335.1"/>
    </source>
</evidence>
<proteinExistence type="inferred from homology"/>
<dbReference type="InterPro" id="IPR004886">
    <property type="entry name" value="Glucanosyltransferase"/>
</dbReference>
<feature type="signal peptide" evidence="5">
    <location>
        <begin position="1"/>
        <end position="18"/>
    </location>
</feature>
<dbReference type="GO" id="GO:0042124">
    <property type="term" value="F:1,3-beta-glucanosyltransferase activity"/>
    <property type="evidence" value="ECO:0007669"/>
    <property type="project" value="TreeGrafter"/>
</dbReference>
<dbReference type="GO" id="GO:0031505">
    <property type="term" value="P:fungal-type cell wall organization"/>
    <property type="evidence" value="ECO:0007669"/>
    <property type="project" value="TreeGrafter"/>
</dbReference>
<dbReference type="OrthoDB" id="421038at2759"/>
<accession>A0A8H3FQX9</accession>
<keyword evidence="8" id="KW-1185">Reference proteome</keyword>
<reference evidence="7" key="1">
    <citation type="submission" date="2021-03" db="EMBL/GenBank/DDBJ databases">
        <authorList>
            <person name="Tagirdzhanova G."/>
        </authorList>
    </citation>
    <scope>NUCLEOTIDE SEQUENCE</scope>
</reference>
<dbReference type="AlphaFoldDB" id="A0A8H3FQX9"/>
<protein>
    <recommendedName>
        <fullName evidence="5">1,3-beta-glucanosyltransferase</fullName>
        <ecNumber evidence="5">2.4.1.-</ecNumber>
    </recommendedName>
</protein>
<keyword evidence="4" id="KW-0325">Glycoprotein</keyword>
<feature type="compositionally biased region" description="Low complexity" evidence="6">
    <location>
        <begin position="442"/>
        <end position="453"/>
    </location>
</feature>
<sequence length="479" mass="50837">MLLHIPTAILAFASSVLATNPIKRQGANFVDADTGARFEIIGIDYQPGANAGFNPGADPLSDSETCLRDAIVMQQLGVNTIRVYNLDPTVSHDECASIFNAAGIYMLLDVNTPTFALNSEAPYTTYTGAYLTHIFQVVEAFSGYPNLLGFVAGNENINDIPSGLINPPYVKAVIRDLKNYIAKNIDREIPVGYAAAQINQTLVDQWNYFRCSTTGQDNDPAIADFFALNSYSWCGESSFQQAGYDILVKDFASTNTPMFFGEYGCNQFTGAVDGGPRPFTEVASLYGEQMRGVFSGGLVFEYTQETNSFGLVKVNNDKSLTLRQDFINLQNQYNKLDIKQVTASNGTATSQAAPKCAASLITQGLTKNFTLPAVPDNGTDLINNGVTVPSPPKTVSLTSTALPAAVTNVQGSKENWTLKQLSNDESNEPSGNTAGGAGSGSSGSSSGSGSSSSNMAMPTAMPRVAGLVAGSLFMGAMVL</sequence>
<name>A0A8H3FQX9_9LECA</name>
<dbReference type="Proteomes" id="UP000664169">
    <property type="component" value="Unassembled WGS sequence"/>
</dbReference>
<evidence type="ECO:0000256" key="2">
    <source>
        <dbReference type="ARBA" id="ARBA00007528"/>
    </source>
</evidence>
<keyword evidence="5" id="KW-0808">Transferase</keyword>
<dbReference type="GO" id="GO:0098552">
    <property type="term" value="C:side of membrane"/>
    <property type="evidence" value="ECO:0007669"/>
    <property type="project" value="UniProtKB-KW"/>
</dbReference>
<keyword evidence="5" id="KW-0449">Lipoprotein</keyword>
<gene>
    <name evidence="7" type="ORF">GOMPHAMPRED_004656</name>
</gene>
<comment type="function">
    <text evidence="5">Splits internally a 1,3-beta-glucan molecule and transfers the newly generated reducing end (the donor) to the non-reducing end of another 1,3-beta-glucan molecule (the acceptor) forming a 1,3-beta linkage, resulting in the elongation of 1,3-beta-glucan chains in the cell wall.</text>
</comment>
<keyword evidence="5" id="KW-0336">GPI-anchor</keyword>
<feature type="region of interest" description="Disordered" evidence="6">
    <location>
        <begin position="422"/>
        <end position="457"/>
    </location>
</feature>
<evidence type="ECO:0000256" key="6">
    <source>
        <dbReference type="SAM" id="MobiDB-lite"/>
    </source>
</evidence>
<evidence type="ECO:0000256" key="5">
    <source>
        <dbReference type="RuleBase" id="RU361209"/>
    </source>
</evidence>
<evidence type="ECO:0000256" key="3">
    <source>
        <dbReference type="ARBA" id="ARBA00022729"/>
    </source>
</evidence>
<comment type="caution">
    <text evidence="7">The sequence shown here is derived from an EMBL/GenBank/DDBJ whole genome shotgun (WGS) entry which is preliminary data.</text>
</comment>
<dbReference type="InterPro" id="IPR017853">
    <property type="entry name" value="GH"/>
</dbReference>
<dbReference type="PANTHER" id="PTHR31468:SF4">
    <property type="entry name" value="1,3-BETA-GLUCANOSYLTRANSFERASE GAS3-RELATED"/>
    <property type="match status" value="1"/>
</dbReference>
<evidence type="ECO:0000313" key="8">
    <source>
        <dbReference type="Proteomes" id="UP000664169"/>
    </source>
</evidence>
<dbReference type="Pfam" id="PF03198">
    <property type="entry name" value="Glyco_hydro_72"/>
    <property type="match status" value="1"/>
</dbReference>
<dbReference type="GO" id="GO:0005886">
    <property type="term" value="C:plasma membrane"/>
    <property type="evidence" value="ECO:0007669"/>
    <property type="project" value="UniProtKB-SubCell"/>
</dbReference>
<dbReference type="EC" id="2.4.1.-" evidence="5"/>
<dbReference type="EMBL" id="CAJPDQ010000029">
    <property type="protein sequence ID" value="CAF9928335.1"/>
    <property type="molecule type" value="Genomic_DNA"/>
</dbReference>
<dbReference type="Gene3D" id="3.20.20.80">
    <property type="entry name" value="Glycosidases"/>
    <property type="match status" value="1"/>
</dbReference>
<feature type="compositionally biased region" description="Polar residues" evidence="6">
    <location>
        <begin position="422"/>
        <end position="432"/>
    </location>
</feature>
<comment type="subcellular location">
    <subcellularLocation>
        <location evidence="1 5">Cell membrane</location>
        <topology evidence="1 5">Lipid-anchor</topology>
        <topology evidence="1 5">GPI-anchor</topology>
    </subcellularLocation>
</comment>
<feature type="chain" id="PRO_5034810380" description="1,3-beta-glucanosyltransferase" evidence="5">
    <location>
        <begin position="19"/>
        <end position="479"/>
    </location>
</feature>
<organism evidence="7 8">
    <name type="scientific">Gomphillus americanus</name>
    <dbReference type="NCBI Taxonomy" id="1940652"/>
    <lineage>
        <taxon>Eukaryota</taxon>
        <taxon>Fungi</taxon>
        <taxon>Dikarya</taxon>
        <taxon>Ascomycota</taxon>
        <taxon>Pezizomycotina</taxon>
        <taxon>Lecanoromycetes</taxon>
        <taxon>OSLEUM clade</taxon>
        <taxon>Ostropomycetidae</taxon>
        <taxon>Ostropales</taxon>
        <taxon>Graphidaceae</taxon>
        <taxon>Gomphilloideae</taxon>
        <taxon>Gomphillus</taxon>
    </lineage>
</organism>
<keyword evidence="3 5" id="KW-0732">Signal</keyword>